<comment type="similarity">
    <text evidence="6">Belongs to the bacterial ring-hydroxylating dioxygenase ferredoxin component family.</text>
</comment>
<dbReference type="Pfam" id="PF09990">
    <property type="entry name" value="DUF2231"/>
    <property type="match status" value="1"/>
</dbReference>
<evidence type="ECO:0000256" key="5">
    <source>
        <dbReference type="ARBA" id="ARBA00034078"/>
    </source>
</evidence>
<reference evidence="8 9" key="1">
    <citation type="submission" date="2020-03" db="EMBL/GenBank/DDBJ databases">
        <title>Whole genome shotgun sequence of Phytohabitans suffuscus NBRC 105367.</title>
        <authorList>
            <person name="Komaki H."/>
            <person name="Tamura T."/>
        </authorList>
    </citation>
    <scope>NUCLEOTIDE SEQUENCE [LARGE SCALE GENOMIC DNA]</scope>
    <source>
        <strain evidence="8 9">NBRC 105367</strain>
    </source>
</reference>
<dbReference type="GO" id="GO:0051537">
    <property type="term" value="F:2 iron, 2 sulfur cluster binding"/>
    <property type="evidence" value="ECO:0007669"/>
    <property type="project" value="UniProtKB-KW"/>
</dbReference>
<dbReference type="PROSITE" id="PS51296">
    <property type="entry name" value="RIESKE"/>
    <property type="match status" value="1"/>
</dbReference>
<evidence type="ECO:0000313" key="9">
    <source>
        <dbReference type="Proteomes" id="UP000503011"/>
    </source>
</evidence>
<dbReference type="CDD" id="cd03467">
    <property type="entry name" value="Rieske"/>
    <property type="match status" value="1"/>
</dbReference>
<protein>
    <recommendedName>
        <fullName evidence="7">Rieske domain-containing protein</fullName>
    </recommendedName>
</protein>
<dbReference type="GO" id="GO:0046872">
    <property type="term" value="F:metal ion binding"/>
    <property type="evidence" value="ECO:0007669"/>
    <property type="project" value="UniProtKB-KW"/>
</dbReference>
<evidence type="ECO:0000259" key="7">
    <source>
        <dbReference type="PROSITE" id="PS51296"/>
    </source>
</evidence>
<dbReference type="Gene3D" id="2.102.10.10">
    <property type="entry name" value="Rieske [2Fe-2S] iron-sulphur domain"/>
    <property type="match status" value="1"/>
</dbReference>
<keyword evidence="9" id="KW-1185">Reference proteome</keyword>
<dbReference type="RefSeq" id="WP_173162855.1">
    <property type="nucleotide sequence ID" value="NZ_AP022871.1"/>
</dbReference>
<evidence type="ECO:0000256" key="4">
    <source>
        <dbReference type="ARBA" id="ARBA00023014"/>
    </source>
</evidence>
<accession>A0A6F8YXD3</accession>
<reference evidence="8 9" key="2">
    <citation type="submission" date="2020-03" db="EMBL/GenBank/DDBJ databases">
        <authorList>
            <person name="Ichikawa N."/>
            <person name="Kimura A."/>
            <person name="Kitahashi Y."/>
            <person name="Uohara A."/>
        </authorList>
    </citation>
    <scope>NUCLEOTIDE SEQUENCE [LARGE SCALE GENOMIC DNA]</scope>
    <source>
        <strain evidence="8 9">NBRC 105367</strain>
    </source>
</reference>
<dbReference type="GO" id="GO:0004497">
    <property type="term" value="F:monooxygenase activity"/>
    <property type="evidence" value="ECO:0007669"/>
    <property type="project" value="UniProtKB-ARBA"/>
</dbReference>
<dbReference type="PANTHER" id="PTHR21496:SF0">
    <property type="entry name" value="RIESKE DOMAIN-CONTAINING PROTEIN"/>
    <property type="match status" value="1"/>
</dbReference>
<dbReference type="EMBL" id="AP022871">
    <property type="protein sequence ID" value="BCB90511.1"/>
    <property type="molecule type" value="Genomic_DNA"/>
</dbReference>
<name>A0A6F8YXD3_9ACTN</name>
<feature type="domain" description="Rieske" evidence="7">
    <location>
        <begin position="182"/>
        <end position="281"/>
    </location>
</feature>
<evidence type="ECO:0000256" key="2">
    <source>
        <dbReference type="ARBA" id="ARBA00022723"/>
    </source>
</evidence>
<dbReference type="InterPro" id="IPR019251">
    <property type="entry name" value="DUF2231_TM"/>
</dbReference>
<dbReference type="KEGG" id="psuu:Psuf_078240"/>
<dbReference type="InterPro" id="IPR017941">
    <property type="entry name" value="Rieske_2Fe-2S"/>
</dbReference>
<gene>
    <name evidence="8" type="ORF">Psuf_078240</name>
</gene>
<dbReference type="InterPro" id="IPR036922">
    <property type="entry name" value="Rieske_2Fe-2S_sf"/>
</dbReference>
<organism evidence="8 9">
    <name type="scientific">Phytohabitans suffuscus</name>
    <dbReference type="NCBI Taxonomy" id="624315"/>
    <lineage>
        <taxon>Bacteria</taxon>
        <taxon>Bacillati</taxon>
        <taxon>Actinomycetota</taxon>
        <taxon>Actinomycetes</taxon>
        <taxon>Micromonosporales</taxon>
        <taxon>Micromonosporaceae</taxon>
    </lineage>
</organism>
<evidence type="ECO:0000256" key="3">
    <source>
        <dbReference type="ARBA" id="ARBA00023004"/>
    </source>
</evidence>
<evidence type="ECO:0000256" key="6">
    <source>
        <dbReference type="ARBA" id="ARBA00038001"/>
    </source>
</evidence>
<dbReference type="GO" id="GO:0016705">
    <property type="term" value="F:oxidoreductase activity, acting on paired donors, with incorporation or reduction of molecular oxygen"/>
    <property type="evidence" value="ECO:0007669"/>
    <property type="project" value="UniProtKB-ARBA"/>
</dbReference>
<keyword evidence="1" id="KW-0001">2Fe-2S</keyword>
<proteinExistence type="inferred from homology"/>
<sequence length="284" mass="29615">MAVRMLVDRLETAGRLDQVGEPLQRGVQAVLRGRVRDALHGVWLGHPLHPALVQVPVGAWLSAAVVDGIPGTHRAGTVLTGLGTAGAIPAALAGLNDWASLSREQRRTGLVHASANLAAIGLYTGSLIARLTGNHRLGRRLAYAGLASASLGAYLGGHLSYRQAAAVNQAEPFLRQIPEGWQDLCARDALADGQPLKARIGDVPVLVTRTESGVTAMIAHCGHQTGPLAEGELVTVDGADCLVCPWHGSTFRLADGAVLTGPAATDQPLLRTREIGGRIQASLP</sequence>
<evidence type="ECO:0000313" key="8">
    <source>
        <dbReference type="EMBL" id="BCB90511.1"/>
    </source>
</evidence>
<dbReference type="PANTHER" id="PTHR21496">
    <property type="entry name" value="FERREDOXIN-RELATED"/>
    <property type="match status" value="1"/>
</dbReference>
<dbReference type="AlphaFoldDB" id="A0A6F8YXD3"/>
<comment type="cofactor">
    <cofactor evidence="5">
        <name>[2Fe-2S] cluster</name>
        <dbReference type="ChEBI" id="CHEBI:190135"/>
    </cofactor>
</comment>
<dbReference type="Proteomes" id="UP000503011">
    <property type="component" value="Chromosome"/>
</dbReference>
<dbReference type="Pfam" id="PF00355">
    <property type="entry name" value="Rieske"/>
    <property type="match status" value="1"/>
</dbReference>
<dbReference type="SUPFAM" id="SSF50022">
    <property type="entry name" value="ISP domain"/>
    <property type="match status" value="1"/>
</dbReference>
<keyword evidence="3" id="KW-0408">Iron</keyword>
<evidence type="ECO:0000256" key="1">
    <source>
        <dbReference type="ARBA" id="ARBA00022714"/>
    </source>
</evidence>
<keyword evidence="2" id="KW-0479">Metal-binding</keyword>
<keyword evidence="4" id="KW-0411">Iron-sulfur</keyword>